<dbReference type="PANTHER" id="PTHR11006">
    <property type="entry name" value="PROTEIN ARGININE N-METHYLTRANSFERASE"/>
    <property type="match status" value="1"/>
</dbReference>
<keyword evidence="10" id="KW-1185">Reference proteome</keyword>
<dbReference type="InterPro" id="IPR029063">
    <property type="entry name" value="SAM-dependent_MTases_sf"/>
</dbReference>
<dbReference type="PROSITE" id="PS51678">
    <property type="entry name" value="SAM_MT_PRMT"/>
    <property type="match status" value="1"/>
</dbReference>
<evidence type="ECO:0000256" key="4">
    <source>
        <dbReference type="ARBA" id="ARBA00040406"/>
    </source>
</evidence>
<dbReference type="InParanoid" id="A0A6I8UXC4"/>
<accession>A0A6I8UXC4</accession>
<evidence type="ECO:0000259" key="8">
    <source>
        <dbReference type="Pfam" id="PF13649"/>
    </source>
</evidence>
<dbReference type="Gene3D" id="3.40.50.150">
    <property type="entry name" value="Vaccinia Virus protein VP39"/>
    <property type="match status" value="1"/>
</dbReference>
<dbReference type="GO" id="GO:0032259">
    <property type="term" value="P:methylation"/>
    <property type="evidence" value="ECO:0007669"/>
    <property type="project" value="UniProtKB-KW"/>
</dbReference>
<feature type="region of interest" description="Disordered" evidence="7">
    <location>
        <begin position="1"/>
        <end position="34"/>
    </location>
</feature>
<dbReference type="CDD" id="cd02440">
    <property type="entry name" value="AdoMet_MTases"/>
    <property type="match status" value="1"/>
</dbReference>
<evidence type="ECO:0000256" key="1">
    <source>
        <dbReference type="ARBA" id="ARBA00022603"/>
    </source>
</evidence>
<proteinExistence type="predicted"/>
<dbReference type="InterPro" id="IPR041698">
    <property type="entry name" value="Methyltransf_25"/>
</dbReference>
<name>A0A6I8UXC4_DROPS</name>
<feature type="domain" description="Protein arginine N-methyltransferase" evidence="9">
    <location>
        <begin position="484"/>
        <end position="628"/>
    </location>
</feature>
<evidence type="ECO:0000313" key="10">
    <source>
        <dbReference type="Proteomes" id="UP000001819"/>
    </source>
</evidence>
<feature type="region of interest" description="Disordered" evidence="7">
    <location>
        <begin position="61"/>
        <end position="109"/>
    </location>
</feature>
<dbReference type="ExpressionAtlas" id="A0A6I8UXC4">
    <property type="expression patterns" value="baseline"/>
</dbReference>
<dbReference type="Proteomes" id="UP000001819">
    <property type="component" value="Chromosome 4"/>
</dbReference>
<dbReference type="KEGG" id="dpo:6902828"/>
<evidence type="ECO:0000256" key="5">
    <source>
        <dbReference type="ARBA" id="ARBA00042685"/>
    </source>
</evidence>
<protein>
    <recommendedName>
        <fullName evidence="4">Protein arginine N-methyltransferase 6</fullName>
    </recommendedName>
    <alternativeName>
        <fullName evidence="5">Histone-arginine N-methyltransferase PRMT6</fullName>
    </alternativeName>
</protein>
<feature type="compositionally biased region" description="Polar residues" evidence="7">
    <location>
        <begin position="98"/>
        <end position="109"/>
    </location>
</feature>
<dbReference type="Gene3D" id="2.70.160.11">
    <property type="entry name" value="Hnrnp arginine n-methyltransferase1"/>
    <property type="match status" value="1"/>
</dbReference>
<keyword evidence="1 6" id="KW-0489">Methyltransferase</keyword>
<reference evidence="11" key="1">
    <citation type="submission" date="2025-08" db="UniProtKB">
        <authorList>
            <consortium name="RefSeq"/>
        </authorList>
    </citation>
    <scope>IDENTIFICATION</scope>
    <source>
        <strain evidence="11">MV-25-SWS-2005</strain>
        <tissue evidence="11">Whole body</tissue>
    </source>
</reference>
<dbReference type="AlphaFoldDB" id="A0A6I8UXC4"/>
<evidence type="ECO:0000313" key="11">
    <source>
        <dbReference type="RefSeq" id="XP_002132564.2"/>
    </source>
</evidence>
<dbReference type="Pfam" id="PF22528">
    <property type="entry name" value="PRMT_C"/>
    <property type="match status" value="1"/>
</dbReference>
<dbReference type="InterPro" id="IPR025799">
    <property type="entry name" value="Arg_MeTrfase"/>
</dbReference>
<evidence type="ECO:0000256" key="2">
    <source>
        <dbReference type="ARBA" id="ARBA00022679"/>
    </source>
</evidence>
<sequence length="686" mass="78175">MRRNKKNKKNVETKANGAIKKAPQPGLGDFHHHVDNNDKVHAELQLKSPCQALERELGVMGESRTASSSRGCGANDKEQKISSGMPRATQVRPKPLGQLSTPEINGRNISNKVPESVEAGSVRKMYGNRNRKKPKDPCDVSLRATPEMNCHDVPYVHNIYSEISELYPKPSGQSVRFVPQRRGGGSTGETRREEEDNFNGIDQKPLNTWEKALAAMYGHGNSDNHIYRGVSELFPEPSTQSQSSPFVPLRVANNYKQISRVEGEPSKARIPCVQARKEPQIKIMKRPEPDKVAFTINNEPIRGLPRGKVRVQSCHPKPPPARCVPKELEQVDRMTSADFRHDYNAHMLNMRTQLKNQDHMHYFAMVIRENAHLFKGRVILVLSCGVGTLALMAARIGGAKRVYAVDHSMVTNYAELVVKQNHFEHTVKVLHGRMADLKLPEKVDGIVCNWMGHSLLWNSEILEVLEARDRWLKKNGFILPDLGALYLVGAAEPELKGLCDWWRSVHYFKMNAMRRCAISEPRYAKTHADCVLTLAHRVLALNLKRATPEDLQIDRDIRLKVTKDGHLECFTLYFDVAFSQCHRQRTLSCNPCLASGYNSLWLQTVLFVERSFVLRENLHYAGRFIFRPLERFDTNQFEIVIKLSESRRFEGEMPGFFGNRLVSKRWLMMDRHQTVAEVDSCQDEDN</sequence>
<evidence type="ECO:0000259" key="9">
    <source>
        <dbReference type="Pfam" id="PF22528"/>
    </source>
</evidence>
<dbReference type="GO" id="GO:0016274">
    <property type="term" value="F:protein-arginine N-methyltransferase activity"/>
    <property type="evidence" value="ECO:0007669"/>
    <property type="project" value="InterPro"/>
</dbReference>
<dbReference type="GO" id="GO:0042054">
    <property type="term" value="F:histone methyltransferase activity"/>
    <property type="evidence" value="ECO:0007669"/>
    <property type="project" value="TreeGrafter"/>
</dbReference>
<gene>
    <name evidence="11" type="primary">LOC6902828</name>
</gene>
<organism evidence="10 11">
    <name type="scientific">Drosophila pseudoobscura pseudoobscura</name>
    <name type="common">Fruit fly</name>
    <dbReference type="NCBI Taxonomy" id="46245"/>
    <lineage>
        <taxon>Eukaryota</taxon>
        <taxon>Metazoa</taxon>
        <taxon>Ecdysozoa</taxon>
        <taxon>Arthropoda</taxon>
        <taxon>Hexapoda</taxon>
        <taxon>Insecta</taxon>
        <taxon>Pterygota</taxon>
        <taxon>Neoptera</taxon>
        <taxon>Endopterygota</taxon>
        <taxon>Diptera</taxon>
        <taxon>Brachycera</taxon>
        <taxon>Muscomorpha</taxon>
        <taxon>Ephydroidea</taxon>
        <taxon>Drosophilidae</taxon>
        <taxon>Drosophila</taxon>
        <taxon>Sophophora</taxon>
    </lineage>
</organism>
<keyword evidence="2 6" id="KW-0808">Transferase</keyword>
<feature type="region of interest" description="Disordered" evidence="7">
    <location>
        <begin position="171"/>
        <end position="194"/>
    </location>
</feature>
<dbReference type="PANTHER" id="PTHR11006:SF73">
    <property type="entry name" value="PROTEIN ARGININE N-METHYLTRANSFERASE 6"/>
    <property type="match status" value="1"/>
</dbReference>
<keyword evidence="3 6" id="KW-0949">S-adenosyl-L-methionine</keyword>
<evidence type="ECO:0000256" key="3">
    <source>
        <dbReference type="ARBA" id="ARBA00022691"/>
    </source>
</evidence>
<dbReference type="SUPFAM" id="SSF53335">
    <property type="entry name" value="S-adenosyl-L-methionine-dependent methyltransferases"/>
    <property type="match status" value="1"/>
</dbReference>
<evidence type="ECO:0000256" key="6">
    <source>
        <dbReference type="PROSITE-ProRule" id="PRU01015"/>
    </source>
</evidence>
<dbReference type="InterPro" id="IPR055135">
    <property type="entry name" value="PRMT_dom"/>
</dbReference>
<dbReference type="RefSeq" id="XP_002132564.2">
    <property type="nucleotide sequence ID" value="XM_002132528.3"/>
</dbReference>
<dbReference type="FunCoup" id="A0A6I8UXC4">
    <property type="interactions" value="25"/>
</dbReference>
<evidence type="ECO:0000256" key="7">
    <source>
        <dbReference type="SAM" id="MobiDB-lite"/>
    </source>
</evidence>
<dbReference type="Pfam" id="PF13649">
    <property type="entry name" value="Methyltransf_25"/>
    <property type="match status" value="1"/>
</dbReference>
<feature type="domain" description="Methyltransferase" evidence="8">
    <location>
        <begin position="379"/>
        <end position="476"/>
    </location>
</feature>